<evidence type="ECO:0000256" key="4">
    <source>
        <dbReference type="ARBA" id="ARBA00022824"/>
    </source>
</evidence>
<dbReference type="GO" id="GO:0042500">
    <property type="term" value="F:aspartic endopeptidase activity, intramembrane cleaving"/>
    <property type="evidence" value="ECO:0007669"/>
    <property type="project" value="InterPro"/>
</dbReference>
<dbReference type="PANTHER" id="PTHR10202">
    <property type="entry name" value="PRESENILIN"/>
    <property type="match status" value="1"/>
</dbReference>
<feature type="transmembrane region" description="Helical" evidence="11">
    <location>
        <begin position="430"/>
        <end position="450"/>
    </location>
</feature>
<dbReference type="InterPro" id="IPR006639">
    <property type="entry name" value="Preselin/SPP"/>
</dbReference>
<dbReference type="Pfam" id="PF01080">
    <property type="entry name" value="Presenilin"/>
    <property type="match status" value="1"/>
</dbReference>
<proteinExistence type="inferred from homology"/>
<keyword evidence="5 11" id="KW-0914">Notch signaling pathway</keyword>
<dbReference type="FunFam" id="1.10.472.100:FF:000003">
    <property type="entry name" value="Presenilin"/>
    <property type="match status" value="1"/>
</dbReference>
<keyword evidence="2 11" id="KW-0812">Transmembrane</keyword>
<dbReference type="PRINTS" id="PR01072">
    <property type="entry name" value="PRESENILIN"/>
</dbReference>
<dbReference type="InterPro" id="IPR042524">
    <property type="entry name" value="Presenilin_C"/>
</dbReference>
<dbReference type="AlphaFoldDB" id="A0A443SET6"/>
<protein>
    <recommendedName>
        <fullName evidence="11">Presenilin</fullName>
        <ecNumber evidence="11">3.4.23.-</ecNumber>
    </recommendedName>
</protein>
<evidence type="ECO:0000256" key="5">
    <source>
        <dbReference type="ARBA" id="ARBA00022976"/>
    </source>
</evidence>
<dbReference type="EMBL" id="NCKV01003147">
    <property type="protein sequence ID" value="RWS26015.1"/>
    <property type="molecule type" value="Genomic_DNA"/>
</dbReference>
<name>A0A443SET6_9ACAR</name>
<accession>A0A443SET6</accession>
<comment type="subcellular location">
    <subcellularLocation>
        <location evidence="11">Endoplasmic reticulum membrane</location>
        <topology evidence="11">Multi-pass membrane protein</topology>
    </subcellularLocation>
    <subcellularLocation>
        <location evidence="11">Golgi apparatus membrane</location>
        <topology evidence="11">Multi-pass membrane protein</topology>
    </subcellularLocation>
</comment>
<dbReference type="VEuPathDB" id="VectorBase:LDEU006025"/>
<sequence>MAEDKVDLKEKEAGKETVKQSEDSPPQTTSDNTENNKAVGENEQQMTEQIPKLEEPLQITEKQENVTPKEEPLQVTAKQESVKAKDQISETKDDKSIESKGDVASKSQDSNGKREKKKNRNKSKGSITSDEEESNTEKLKYGAIHVIQLFIPTSICMLFVIITVQSLPYYADDTSVSLPYIPFSEKSDDDGERILSAIGNAAILLAILVVATFVIILLYKCRCYIVIYIWLIFSSANILSFLTITYYNEIFREFNIVVDYVTIFFVTWNVSAVGMISIFWNAPLRLQQAYLIYVSVITALIFIKFLPPWTTWVVLGLLVIWDLVAVLCPFGPLRMLIETAKERNEPIFPALIYSSFVYMNVLETQFKGKGKSEQQINAKDMQKQEIVKSLSKKSSDDGQAPGVKLGLGDFIFYSVLIGKVSKQGDWNTTLACYVAILMGLSLTLILLAIYKKALPALPISLTFGLIFYSCTSIFVQPFSSALTDSQVYI</sequence>
<evidence type="ECO:0000256" key="6">
    <source>
        <dbReference type="ARBA" id="ARBA00022989"/>
    </source>
</evidence>
<dbReference type="OrthoDB" id="6418340at2759"/>
<feature type="compositionally biased region" description="Basic and acidic residues" evidence="12">
    <location>
        <begin position="1"/>
        <end position="22"/>
    </location>
</feature>
<dbReference type="Gene3D" id="1.10.472.100">
    <property type="entry name" value="Presenilin"/>
    <property type="match status" value="1"/>
</dbReference>
<feature type="transmembrane region" description="Helical" evidence="11">
    <location>
        <begin position="289"/>
        <end position="306"/>
    </location>
</feature>
<dbReference type="PANTHER" id="PTHR10202:SF13">
    <property type="entry name" value="PRESENILIN HOMOLOG"/>
    <property type="match status" value="1"/>
</dbReference>
<keyword evidence="6 11" id="KW-1133">Transmembrane helix</keyword>
<dbReference type="GO" id="GO:0000139">
    <property type="term" value="C:Golgi membrane"/>
    <property type="evidence" value="ECO:0007669"/>
    <property type="project" value="UniProtKB-SubCell"/>
</dbReference>
<evidence type="ECO:0000313" key="13">
    <source>
        <dbReference type="EMBL" id="RWS26015.1"/>
    </source>
</evidence>
<evidence type="ECO:0000256" key="7">
    <source>
        <dbReference type="ARBA" id="ARBA00023034"/>
    </source>
</evidence>
<dbReference type="SMART" id="SM00730">
    <property type="entry name" value="PSN"/>
    <property type="match status" value="1"/>
</dbReference>
<keyword evidence="4 11" id="KW-0256">Endoplasmic reticulum</keyword>
<evidence type="ECO:0000256" key="10">
    <source>
        <dbReference type="ARBA" id="ARBA00066080"/>
    </source>
</evidence>
<feature type="compositionally biased region" description="Polar residues" evidence="12">
    <location>
        <begin position="23"/>
        <end position="48"/>
    </location>
</feature>
<evidence type="ECO:0000313" key="14">
    <source>
        <dbReference type="Proteomes" id="UP000288716"/>
    </source>
</evidence>
<dbReference type="GO" id="GO:0034205">
    <property type="term" value="P:amyloid-beta formation"/>
    <property type="evidence" value="ECO:0007669"/>
    <property type="project" value="TreeGrafter"/>
</dbReference>
<evidence type="ECO:0000256" key="3">
    <source>
        <dbReference type="ARBA" id="ARBA00022801"/>
    </source>
</evidence>
<feature type="compositionally biased region" description="Basic residues" evidence="12">
    <location>
        <begin position="114"/>
        <end position="123"/>
    </location>
</feature>
<feature type="transmembrane region" description="Helical" evidence="11">
    <location>
        <begin position="194"/>
        <end position="218"/>
    </location>
</feature>
<dbReference type="GO" id="GO:0007219">
    <property type="term" value="P:Notch signaling pathway"/>
    <property type="evidence" value="ECO:0007669"/>
    <property type="project" value="UniProtKB-KW"/>
</dbReference>
<evidence type="ECO:0000256" key="11">
    <source>
        <dbReference type="RuleBase" id="RU361148"/>
    </source>
</evidence>
<dbReference type="GO" id="GO:0070765">
    <property type="term" value="C:gamma-secretase complex"/>
    <property type="evidence" value="ECO:0007669"/>
    <property type="project" value="TreeGrafter"/>
</dbReference>
<dbReference type="STRING" id="299467.A0A443SET6"/>
<evidence type="ECO:0000256" key="12">
    <source>
        <dbReference type="SAM" id="MobiDB-lite"/>
    </source>
</evidence>
<feature type="transmembrane region" description="Helical" evidence="11">
    <location>
        <begin position="149"/>
        <end position="171"/>
    </location>
</feature>
<dbReference type="GO" id="GO:0055074">
    <property type="term" value="P:calcium ion homeostasis"/>
    <property type="evidence" value="ECO:0007669"/>
    <property type="project" value="TreeGrafter"/>
</dbReference>
<comment type="function">
    <text evidence="9">Probable catalytic subunit of the gamma-secretase complex, an endoprotease complex that catalyzes the intramembrane cleavage of integral membrane proteins such as Notch receptors. Requires the other members of the gamma-secretase complex to have a protease activity.</text>
</comment>
<keyword evidence="8 11" id="KW-0472">Membrane</keyword>
<comment type="similarity">
    <text evidence="1 11">Belongs to the peptidase A22A family.</text>
</comment>
<evidence type="ECO:0000256" key="1">
    <source>
        <dbReference type="ARBA" id="ARBA00008604"/>
    </source>
</evidence>
<keyword evidence="7 11" id="KW-0333">Golgi apparatus</keyword>
<keyword evidence="11" id="KW-0645">Protease</keyword>
<dbReference type="EC" id="3.4.23.-" evidence="11"/>
<feature type="transmembrane region" description="Helical" evidence="11">
    <location>
        <begin position="312"/>
        <end position="333"/>
    </location>
</feature>
<feature type="compositionally biased region" description="Basic and acidic residues" evidence="12">
    <location>
        <begin position="80"/>
        <end position="103"/>
    </location>
</feature>
<feature type="transmembrane region" description="Helical" evidence="11">
    <location>
        <begin position="456"/>
        <end position="475"/>
    </location>
</feature>
<evidence type="ECO:0000256" key="2">
    <source>
        <dbReference type="ARBA" id="ARBA00022692"/>
    </source>
</evidence>
<dbReference type="GO" id="GO:0016485">
    <property type="term" value="P:protein processing"/>
    <property type="evidence" value="ECO:0007669"/>
    <property type="project" value="InterPro"/>
</dbReference>
<evidence type="ECO:0000256" key="9">
    <source>
        <dbReference type="ARBA" id="ARBA00053367"/>
    </source>
</evidence>
<feature type="transmembrane region" description="Helical" evidence="11">
    <location>
        <begin position="225"/>
        <end position="248"/>
    </location>
</feature>
<comment type="subunit">
    <text evidence="10">Homodimer. Component of the gamma-secretase complex, a complex composed of a presenilin homodimer, nicastrin, aph1 and pen2.</text>
</comment>
<comment type="function">
    <text evidence="11">Probable subunit of the gamma-secretase complex, an endoprotease complex that catalyzes the intramembrane cleavage of integral membrane proteins such as Notch receptors.</text>
</comment>
<comment type="caution">
    <text evidence="13">The sequence shown here is derived from an EMBL/GenBank/DDBJ whole genome shotgun (WGS) entry which is preliminary data.</text>
</comment>
<dbReference type="InterPro" id="IPR001108">
    <property type="entry name" value="Peptidase_A22A"/>
</dbReference>
<dbReference type="GO" id="GO:0044351">
    <property type="term" value="P:macropinocytosis"/>
    <property type="evidence" value="ECO:0007669"/>
    <property type="project" value="UniProtKB-ARBA"/>
</dbReference>
<feature type="region of interest" description="Disordered" evidence="12">
    <location>
        <begin position="1"/>
        <end position="132"/>
    </location>
</feature>
<feature type="compositionally biased region" description="Basic and acidic residues" evidence="12">
    <location>
        <begin position="51"/>
        <end position="72"/>
    </location>
</feature>
<keyword evidence="14" id="KW-1185">Reference proteome</keyword>
<keyword evidence="3 11" id="KW-0378">Hydrolase</keyword>
<feature type="transmembrane region" description="Helical" evidence="11">
    <location>
        <begin position="260"/>
        <end position="282"/>
    </location>
</feature>
<dbReference type="GO" id="GO:0006509">
    <property type="term" value="P:membrane protein ectodomain proteolysis"/>
    <property type="evidence" value="ECO:0007669"/>
    <property type="project" value="TreeGrafter"/>
</dbReference>
<dbReference type="Proteomes" id="UP000288716">
    <property type="component" value="Unassembled WGS sequence"/>
</dbReference>
<comment type="domain">
    <text evidence="11">The PAL motif is required for normal active site conformation.</text>
</comment>
<reference evidence="13 14" key="1">
    <citation type="journal article" date="2018" name="Gigascience">
        <title>Genomes of trombidid mites reveal novel predicted allergens and laterally-transferred genes associated with secondary metabolism.</title>
        <authorList>
            <person name="Dong X."/>
            <person name="Chaisiri K."/>
            <person name="Xia D."/>
            <person name="Armstrong S.D."/>
            <person name="Fang Y."/>
            <person name="Donnelly M.J."/>
            <person name="Kadowaki T."/>
            <person name="McGarry J.W."/>
            <person name="Darby A.C."/>
            <person name="Makepeace B.L."/>
        </authorList>
    </citation>
    <scope>NUCLEOTIDE SEQUENCE [LARGE SCALE GENOMIC DNA]</scope>
    <source>
        <strain evidence="13">UoL-UT</strain>
    </source>
</reference>
<dbReference type="GO" id="GO:0005789">
    <property type="term" value="C:endoplasmic reticulum membrane"/>
    <property type="evidence" value="ECO:0007669"/>
    <property type="project" value="UniProtKB-SubCell"/>
</dbReference>
<gene>
    <name evidence="13" type="ORF">B4U80_04038</name>
</gene>
<organism evidence="13 14">
    <name type="scientific">Leptotrombidium deliense</name>
    <dbReference type="NCBI Taxonomy" id="299467"/>
    <lineage>
        <taxon>Eukaryota</taxon>
        <taxon>Metazoa</taxon>
        <taxon>Ecdysozoa</taxon>
        <taxon>Arthropoda</taxon>
        <taxon>Chelicerata</taxon>
        <taxon>Arachnida</taxon>
        <taxon>Acari</taxon>
        <taxon>Acariformes</taxon>
        <taxon>Trombidiformes</taxon>
        <taxon>Prostigmata</taxon>
        <taxon>Anystina</taxon>
        <taxon>Parasitengona</taxon>
        <taxon>Trombiculoidea</taxon>
        <taxon>Trombiculidae</taxon>
        <taxon>Leptotrombidium</taxon>
    </lineage>
</organism>
<evidence type="ECO:0000256" key="8">
    <source>
        <dbReference type="ARBA" id="ARBA00023136"/>
    </source>
</evidence>